<evidence type="ECO:0000256" key="1">
    <source>
        <dbReference type="SAM" id="MobiDB-lite"/>
    </source>
</evidence>
<organism evidence="2 3">
    <name type="scientific">Choanephora cucurbitarum</name>
    <dbReference type="NCBI Taxonomy" id="101091"/>
    <lineage>
        <taxon>Eukaryota</taxon>
        <taxon>Fungi</taxon>
        <taxon>Fungi incertae sedis</taxon>
        <taxon>Mucoromycota</taxon>
        <taxon>Mucoromycotina</taxon>
        <taxon>Mucoromycetes</taxon>
        <taxon>Mucorales</taxon>
        <taxon>Mucorineae</taxon>
        <taxon>Choanephoraceae</taxon>
        <taxon>Choanephoroideae</taxon>
        <taxon>Choanephora</taxon>
    </lineage>
</organism>
<evidence type="ECO:0000313" key="2">
    <source>
        <dbReference type="EMBL" id="OBZ82293.1"/>
    </source>
</evidence>
<accession>A0A1C7MZP1</accession>
<name>A0A1C7MZP1_9FUNG</name>
<reference evidence="2 3" key="1">
    <citation type="submission" date="2016-03" db="EMBL/GenBank/DDBJ databases">
        <title>Choanephora cucurbitarum.</title>
        <authorList>
            <person name="Min B."/>
            <person name="Park H."/>
            <person name="Park J.-H."/>
            <person name="Shin H.-D."/>
            <person name="Choi I.-G."/>
        </authorList>
    </citation>
    <scope>NUCLEOTIDE SEQUENCE [LARGE SCALE GENOMIC DNA]</scope>
    <source>
        <strain evidence="2 3">KUS-F28377</strain>
    </source>
</reference>
<protein>
    <submittedName>
        <fullName evidence="2">Uncharacterized protein</fullName>
    </submittedName>
</protein>
<comment type="caution">
    <text evidence="2">The sequence shown here is derived from an EMBL/GenBank/DDBJ whole genome shotgun (WGS) entry which is preliminary data.</text>
</comment>
<keyword evidence="3" id="KW-1185">Reference proteome</keyword>
<gene>
    <name evidence="2" type="ORF">A0J61_09658</name>
</gene>
<dbReference type="InParanoid" id="A0A1C7MZP1"/>
<evidence type="ECO:0000313" key="3">
    <source>
        <dbReference type="Proteomes" id="UP000093000"/>
    </source>
</evidence>
<dbReference type="Proteomes" id="UP000093000">
    <property type="component" value="Unassembled WGS sequence"/>
</dbReference>
<sequence length="65" mass="7498">MAISHLRLALFHQMLTKKSSYANVFDKAKFDAQKKKDFEENSSNNVSTRSFIIRKPKKTSSANVY</sequence>
<dbReference type="AlphaFoldDB" id="A0A1C7MZP1"/>
<feature type="region of interest" description="Disordered" evidence="1">
    <location>
        <begin position="36"/>
        <end position="65"/>
    </location>
</feature>
<dbReference type="EMBL" id="LUGH01000903">
    <property type="protein sequence ID" value="OBZ82293.1"/>
    <property type="molecule type" value="Genomic_DNA"/>
</dbReference>
<feature type="compositionally biased region" description="Polar residues" evidence="1">
    <location>
        <begin position="41"/>
        <end position="50"/>
    </location>
</feature>
<proteinExistence type="predicted"/>